<comment type="caution">
    <text evidence="1">The sequence shown here is derived from an EMBL/GenBank/DDBJ whole genome shotgun (WGS) entry which is preliminary data.</text>
</comment>
<protein>
    <submittedName>
        <fullName evidence="1">Uncharacterized protein</fullName>
    </submittedName>
</protein>
<dbReference type="GeneID" id="89932960"/>
<organism evidence="1 2">
    <name type="scientific">Canariomyces notabilis</name>
    <dbReference type="NCBI Taxonomy" id="2074819"/>
    <lineage>
        <taxon>Eukaryota</taxon>
        <taxon>Fungi</taxon>
        <taxon>Dikarya</taxon>
        <taxon>Ascomycota</taxon>
        <taxon>Pezizomycotina</taxon>
        <taxon>Sordariomycetes</taxon>
        <taxon>Sordariomycetidae</taxon>
        <taxon>Sordariales</taxon>
        <taxon>Chaetomiaceae</taxon>
        <taxon>Canariomyces</taxon>
    </lineage>
</organism>
<keyword evidence="2" id="KW-1185">Reference proteome</keyword>
<reference evidence="1" key="1">
    <citation type="journal article" date="2023" name="Mol. Phylogenet. Evol.">
        <title>Genome-scale phylogeny and comparative genomics of the fungal order Sordariales.</title>
        <authorList>
            <person name="Hensen N."/>
            <person name="Bonometti L."/>
            <person name="Westerberg I."/>
            <person name="Brannstrom I.O."/>
            <person name="Guillou S."/>
            <person name="Cros-Aarteil S."/>
            <person name="Calhoun S."/>
            <person name="Haridas S."/>
            <person name="Kuo A."/>
            <person name="Mondo S."/>
            <person name="Pangilinan J."/>
            <person name="Riley R."/>
            <person name="LaButti K."/>
            <person name="Andreopoulos B."/>
            <person name="Lipzen A."/>
            <person name="Chen C."/>
            <person name="Yan M."/>
            <person name="Daum C."/>
            <person name="Ng V."/>
            <person name="Clum A."/>
            <person name="Steindorff A."/>
            <person name="Ohm R.A."/>
            <person name="Martin F."/>
            <person name="Silar P."/>
            <person name="Natvig D.O."/>
            <person name="Lalanne C."/>
            <person name="Gautier V."/>
            <person name="Ament-Velasquez S.L."/>
            <person name="Kruys A."/>
            <person name="Hutchinson M.I."/>
            <person name="Powell A.J."/>
            <person name="Barry K."/>
            <person name="Miller A.N."/>
            <person name="Grigoriev I.V."/>
            <person name="Debuchy R."/>
            <person name="Gladieux P."/>
            <person name="Hiltunen Thoren M."/>
            <person name="Johannesson H."/>
        </authorList>
    </citation>
    <scope>NUCLEOTIDE SEQUENCE</scope>
    <source>
        <strain evidence="1">CBS 508.74</strain>
    </source>
</reference>
<dbReference type="Proteomes" id="UP001302812">
    <property type="component" value="Unassembled WGS sequence"/>
</dbReference>
<dbReference type="AlphaFoldDB" id="A0AAN6QQR3"/>
<dbReference type="RefSeq" id="XP_064668217.1">
    <property type="nucleotide sequence ID" value="XM_064808837.1"/>
</dbReference>
<dbReference type="EMBL" id="MU853349">
    <property type="protein sequence ID" value="KAK4110647.1"/>
    <property type="molecule type" value="Genomic_DNA"/>
</dbReference>
<evidence type="ECO:0000313" key="2">
    <source>
        <dbReference type="Proteomes" id="UP001302812"/>
    </source>
</evidence>
<proteinExistence type="predicted"/>
<evidence type="ECO:0000313" key="1">
    <source>
        <dbReference type="EMBL" id="KAK4110647.1"/>
    </source>
</evidence>
<sequence>MEFLIRCWFCVISRIARRPVGRMTDMFKLKTGSFSVYGLSSRERSGTWLVGWPPSSPRRTDGRIQRTVRFWSLTFKQRCRCLFVIIYPRDLTSDTPPLPINQRKGYKHAKDPRLQLNSCRSIQDWVSVCNVNNSPLHQPSHSLPAARRRLCGTQPMSVR</sequence>
<name>A0AAN6QQR3_9PEZI</name>
<accession>A0AAN6QQR3</accession>
<gene>
    <name evidence="1" type="ORF">N656DRAFT_193972</name>
</gene>
<reference evidence="1" key="2">
    <citation type="submission" date="2023-05" db="EMBL/GenBank/DDBJ databases">
        <authorList>
            <consortium name="Lawrence Berkeley National Laboratory"/>
            <person name="Steindorff A."/>
            <person name="Hensen N."/>
            <person name="Bonometti L."/>
            <person name="Westerberg I."/>
            <person name="Brannstrom I.O."/>
            <person name="Guillou S."/>
            <person name="Cros-Aarteil S."/>
            <person name="Calhoun S."/>
            <person name="Haridas S."/>
            <person name="Kuo A."/>
            <person name="Mondo S."/>
            <person name="Pangilinan J."/>
            <person name="Riley R."/>
            <person name="Labutti K."/>
            <person name="Andreopoulos B."/>
            <person name="Lipzen A."/>
            <person name="Chen C."/>
            <person name="Yanf M."/>
            <person name="Daum C."/>
            <person name="Ng V."/>
            <person name="Clum A."/>
            <person name="Ohm R."/>
            <person name="Martin F."/>
            <person name="Silar P."/>
            <person name="Natvig D."/>
            <person name="Lalanne C."/>
            <person name="Gautier V."/>
            <person name="Ament-Velasquez S.L."/>
            <person name="Kruys A."/>
            <person name="Hutchinson M.I."/>
            <person name="Powell A.J."/>
            <person name="Barry K."/>
            <person name="Miller A.N."/>
            <person name="Grigoriev I.V."/>
            <person name="Debuchy R."/>
            <person name="Gladieux P."/>
            <person name="Thoren M.H."/>
            <person name="Johannesson H."/>
        </authorList>
    </citation>
    <scope>NUCLEOTIDE SEQUENCE</scope>
    <source>
        <strain evidence="1">CBS 508.74</strain>
    </source>
</reference>